<dbReference type="AlphaFoldDB" id="A0A7Y9IBN0"/>
<name>A0A7Y9IBN0_9ACTN</name>
<dbReference type="GO" id="GO:0005975">
    <property type="term" value="P:carbohydrate metabolic process"/>
    <property type="evidence" value="ECO:0007669"/>
    <property type="project" value="InterPro"/>
</dbReference>
<evidence type="ECO:0000313" key="1">
    <source>
        <dbReference type="EMBL" id="NYE73805.1"/>
    </source>
</evidence>
<dbReference type="Gene3D" id="3.40.50.880">
    <property type="match status" value="1"/>
</dbReference>
<dbReference type="RefSeq" id="WP_179755580.1">
    <property type="nucleotide sequence ID" value="NZ_JACCBU010000001.1"/>
</dbReference>
<sequence length="581" mass="63828">MSIAVLTRTDQVVGRFGDYLAEILRAEGFADQTVILFTGAEWPALDDHDAVVVARLRPTKAQVGALLDYARGGGRLVIIRPSYLLAVQLGLAPTHSMIDPAYVSARDDHPVGAGLTREPFETHVPADGYQPDALPPGARVVAELRLDPETRTAFPAIIELPYGEGRVIVFGYDLAKAVSLIRQGDPGRVGGHGLGAGEPYRMQDLLTGYADPRCWHLPQADLHAMLLINAVHRVARAAQPRLWYYPEASMRSVLVLDSDDDWSAPEHFDALIESVEQHGGKITIYLMLGGGQRTIATPERVAAWRERGHSFGIHHNAFDPSLGGEDQEEVIEQVVRRDIAEFTELYGGVPVTNRNHCLGWKGYVELPKVYAELGVIMDLNANNAGPSWLQYLTGSARPLRVVDEDGTVIDCFQQATQAYDDLGIKGLLSSDPEGQAALVKQLIIDKVERYFSPLSMLSHPVSFATYSRAFQNRCWSIAREFGMPIWSAFEWAEFVRARDAARVGQVTWTEDAFSCRVSGRSPRGALAITVPLPAGRAGSATVDGQPVALTELDVFGWPSVVITVPIAEDHDQEREVRLQLR</sequence>
<dbReference type="Proteomes" id="UP000569914">
    <property type="component" value="Unassembled WGS sequence"/>
</dbReference>
<dbReference type="Gene3D" id="3.20.20.370">
    <property type="entry name" value="Glycoside hydrolase/deacetylase"/>
    <property type="match status" value="1"/>
</dbReference>
<evidence type="ECO:0000313" key="2">
    <source>
        <dbReference type="Proteomes" id="UP000569914"/>
    </source>
</evidence>
<evidence type="ECO:0008006" key="3">
    <source>
        <dbReference type="Google" id="ProtNLM"/>
    </source>
</evidence>
<reference evidence="1 2" key="1">
    <citation type="submission" date="2020-07" db="EMBL/GenBank/DDBJ databases">
        <title>Sequencing the genomes of 1000 actinobacteria strains.</title>
        <authorList>
            <person name="Klenk H.-P."/>
        </authorList>
    </citation>
    <scope>NUCLEOTIDE SEQUENCE [LARGE SCALE GENOMIC DNA]</scope>
    <source>
        <strain evidence="1 2">DSM 22083</strain>
    </source>
</reference>
<dbReference type="SUPFAM" id="SSF52317">
    <property type="entry name" value="Class I glutamine amidotransferase-like"/>
    <property type="match status" value="1"/>
</dbReference>
<dbReference type="InterPro" id="IPR029062">
    <property type="entry name" value="Class_I_gatase-like"/>
</dbReference>
<protein>
    <recommendedName>
        <fullName evidence="3">Polysaccharide deacetylase</fullName>
    </recommendedName>
</protein>
<keyword evidence="2" id="KW-1185">Reference proteome</keyword>
<organism evidence="1 2">
    <name type="scientific">Microlunatus parietis</name>
    <dbReference type="NCBI Taxonomy" id="682979"/>
    <lineage>
        <taxon>Bacteria</taxon>
        <taxon>Bacillati</taxon>
        <taxon>Actinomycetota</taxon>
        <taxon>Actinomycetes</taxon>
        <taxon>Propionibacteriales</taxon>
        <taxon>Propionibacteriaceae</taxon>
        <taxon>Microlunatus</taxon>
    </lineage>
</organism>
<gene>
    <name evidence="1" type="ORF">BKA15_005134</name>
</gene>
<accession>A0A7Y9IBN0</accession>
<dbReference type="InterPro" id="IPR011330">
    <property type="entry name" value="Glyco_hydro/deAcase_b/a-brl"/>
</dbReference>
<proteinExistence type="predicted"/>
<comment type="caution">
    <text evidence="1">The sequence shown here is derived from an EMBL/GenBank/DDBJ whole genome shotgun (WGS) entry which is preliminary data.</text>
</comment>
<dbReference type="SUPFAM" id="SSF88713">
    <property type="entry name" value="Glycoside hydrolase/deacetylase"/>
    <property type="match status" value="1"/>
</dbReference>
<dbReference type="EMBL" id="JACCBU010000001">
    <property type="protein sequence ID" value="NYE73805.1"/>
    <property type="molecule type" value="Genomic_DNA"/>
</dbReference>